<evidence type="ECO:0000256" key="5">
    <source>
        <dbReference type="ARBA" id="ARBA00023055"/>
    </source>
</evidence>
<keyword evidence="3 7" id="KW-0812">Transmembrane</keyword>
<dbReference type="GO" id="GO:0012505">
    <property type="term" value="C:endomembrane system"/>
    <property type="evidence" value="ECO:0007669"/>
    <property type="project" value="UniProtKB-SubCell"/>
</dbReference>
<keyword evidence="9" id="KW-1185">Reference proteome</keyword>
<evidence type="ECO:0000256" key="6">
    <source>
        <dbReference type="ARBA" id="ARBA00023136"/>
    </source>
</evidence>
<dbReference type="AlphaFoldDB" id="A0ABD0RHP2"/>
<dbReference type="Proteomes" id="UP001529510">
    <property type="component" value="Unassembled WGS sequence"/>
</dbReference>
<comment type="caution">
    <text evidence="8">The sequence shown here is derived from an EMBL/GenBank/DDBJ whole genome shotgun (WGS) entry which is preliminary data.</text>
</comment>
<name>A0ABD0RHP2_CIRMR</name>
<reference evidence="8 9" key="1">
    <citation type="submission" date="2024-05" db="EMBL/GenBank/DDBJ databases">
        <title>Genome sequencing and assembly of Indian major carp, Cirrhinus mrigala (Hamilton, 1822).</title>
        <authorList>
            <person name="Mohindra V."/>
            <person name="Chowdhury L.M."/>
            <person name="Lal K."/>
            <person name="Jena J.K."/>
        </authorList>
    </citation>
    <scope>NUCLEOTIDE SEQUENCE [LARGE SCALE GENOMIC DNA]</scope>
    <source>
        <strain evidence="8">CM1030</strain>
        <tissue evidence="8">Blood</tissue>
    </source>
</reference>
<dbReference type="PANTHER" id="PTHR23505:SF13">
    <property type="entry name" value="PROTEIN SPINSTER HOMOLOG 1"/>
    <property type="match status" value="1"/>
</dbReference>
<dbReference type="GO" id="GO:0006869">
    <property type="term" value="P:lipid transport"/>
    <property type="evidence" value="ECO:0007669"/>
    <property type="project" value="UniProtKB-KW"/>
</dbReference>
<accession>A0ABD0RHP2</accession>
<sequence length="131" mass="13948">PSFVLSTLGFTTVAFVTGSLALWAPAFLFRAGVFTGEKQPCLKAPCDNSDRYQPLLHTTMTLAHAILTLIFGIITVVTGILGVASGVQVSKRLRIRTPRADPLVCSAGLLLAAPFLYLSIMFAEASTVATY</sequence>
<feature type="non-terminal residue" evidence="8">
    <location>
        <position position="1"/>
    </location>
</feature>
<feature type="non-terminal residue" evidence="8">
    <location>
        <position position="131"/>
    </location>
</feature>
<feature type="transmembrane region" description="Helical" evidence="7">
    <location>
        <begin position="62"/>
        <end position="83"/>
    </location>
</feature>
<keyword evidence="6 7" id="KW-0472">Membrane</keyword>
<evidence type="ECO:0000256" key="7">
    <source>
        <dbReference type="SAM" id="Phobius"/>
    </source>
</evidence>
<evidence type="ECO:0000313" key="9">
    <source>
        <dbReference type="Proteomes" id="UP001529510"/>
    </source>
</evidence>
<proteinExistence type="predicted"/>
<gene>
    <name evidence="8" type="ORF">M9458_006604</name>
</gene>
<protein>
    <submittedName>
        <fullName evidence="8">Uncharacterized protein</fullName>
    </submittedName>
</protein>
<evidence type="ECO:0000256" key="3">
    <source>
        <dbReference type="ARBA" id="ARBA00022692"/>
    </source>
</evidence>
<evidence type="ECO:0000256" key="2">
    <source>
        <dbReference type="ARBA" id="ARBA00022448"/>
    </source>
</evidence>
<dbReference type="InterPro" id="IPR044770">
    <property type="entry name" value="MFS_spinster-like"/>
</dbReference>
<keyword evidence="4 7" id="KW-1133">Transmembrane helix</keyword>
<keyword evidence="5" id="KW-0445">Lipid transport</keyword>
<evidence type="ECO:0000313" key="8">
    <source>
        <dbReference type="EMBL" id="KAL0198064.1"/>
    </source>
</evidence>
<keyword evidence="2" id="KW-0813">Transport</keyword>
<evidence type="ECO:0000256" key="4">
    <source>
        <dbReference type="ARBA" id="ARBA00022989"/>
    </source>
</evidence>
<feature type="transmembrane region" description="Helical" evidence="7">
    <location>
        <begin position="103"/>
        <end position="123"/>
    </location>
</feature>
<dbReference type="PANTHER" id="PTHR23505">
    <property type="entry name" value="SPINSTER"/>
    <property type="match status" value="1"/>
</dbReference>
<dbReference type="EMBL" id="JAMKFB020000003">
    <property type="protein sequence ID" value="KAL0198064.1"/>
    <property type="molecule type" value="Genomic_DNA"/>
</dbReference>
<organism evidence="8 9">
    <name type="scientific">Cirrhinus mrigala</name>
    <name type="common">Mrigala</name>
    <dbReference type="NCBI Taxonomy" id="683832"/>
    <lineage>
        <taxon>Eukaryota</taxon>
        <taxon>Metazoa</taxon>
        <taxon>Chordata</taxon>
        <taxon>Craniata</taxon>
        <taxon>Vertebrata</taxon>
        <taxon>Euteleostomi</taxon>
        <taxon>Actinopterygii</taxon>
        <taxon>Neopterygii</taxon>
        <taxon>Teleostei</taxon>
        <taxon>Ostariophysi</taxon>
        <taxon>Cypriniformes</taxon>
        <taxon>Cyprinidae</taxon>
        <taxon>Labeoninae</taxon>
        <taxon>Labeonini</taxon>
        <taxon>Cirrhinus</taxon>
    </lineage>
</organism>
<comment type="subcellular location">
    <subcellularLocation>
        <location evidence="1">Endomembrane system</location>
        <topology evidence="1">Multi-pass membrane protein</topology>
    </subcellularLocation>
</comment>
<evidence type="ECO:0000256" key="1">
    <source>
        <dbReference type="ARBA" id="ARBA00004127"/>
    </source>
</evidence>